<evidence type="ECO:0000313" key="4">
    <source>
        <dbReference type="Proteomes" id="UP000185669"/>
    </source>
</evidence>
<name>A0A1N6WU63_9FIRM</name>
<dbReference type="InterPro" id="IPR023210">
    <property type="entry name" value="NADP_OxRdtase_dom"/>
</dbReference>
<dbReference type="Proteomes" id="UP000185669">
    <property type="component" value="Unassembled WGS sequence"/>
</dbReference>
<accession>A0A1N6WU63</accession>
<sequence length="330" mass="37065">MEYRTVGKTGVQVSPLCFGTMSFGGIADEGMSRKMFKAALDRGVNFFDSADVYNEGRSEELLGKFMQENNCRDDLVITSKVYGKTAEDVNAQGLSRRHIKLGVEESLKRLKTDRIDFYFVHSFDSKTDMLQTLRAMDALVKEGKILYPAVSNWAAWQIEKALGISRQESLARFELVQPMYNLAKRQAEVEILPMAEAENMGVISYSPLGGGLLTGKYGKDRRPDKGRLVERDDYATRYGLKQYYQIAEDFSNHAHSRGVEPASLAVAWVMSNSAITAPIIGARNLEQLKGSLGALDIEMTEDWRKEITELSITPPPATDRLEEQKNISYF</sequence>
<dbReference type="Pfam" id="PF00248">
    <property type="entry name" value="Aldo_ket_red"/>
    <property type="match status" value="1"/>
</dbReference>
<dbReference type="OrthoDB" id="9804790at2"/>
<gene>
    <name evidence="3" type="ORF">SAMN05421834_11067</name>
</gene>
<dbReference type="SUPFAM" id="SSF51430">
    <property type="entry name" value="NAD(P)-linked oxidoreductase"/>
    <property type="match status" value="1"/>
</dbReference>
<dbReference type="PANTHER" id="PTHR43364">
    <property type="entry name" value="NADH-SPECIFIC METHYLGLYOXAL REDUCTASE-RELATED"/>
    <property type="match status" value="1"/>
</dbReference>
<dbReference type="FunFam" id="3.20.20.100:FF:000004">
    <property type="entry name" value="Oxidoreductase, aldo/keto reductase"/>
    <property type="match status" value="1"/>
</dbReference>
<dbReference type="RefSeq" id="WP_076544924.1">
    <property type="nucleotide sequence ID" value="NZ_FTNC01000010.1"/>
</dbReference>
<dbReference type="InterPro" id="IPR050523">
    <property type="entry name" value="AKR_Detox_Biosynth"/>
</dbReference>
<dbReference type="GO" id="GO:0005829">
    <property type="term" value="C:cytosol"/>
    <property type="evidence" value="ECO:0007669"/>
    <property type="project" value="UniProtKB-ARBA"/>
</dbReference>
<dbReference type="Gene3D" id="3.20.20.100">
    <property type="entry name" value="NADP-dependent oxidoreductase domain"/>
    <property type="match status" value="1"/>
</dbReference>
<dbReference type="AlphaFoldDB" id="A0A1N6WU63"/>
<protein>
    <submittedName>
        <fullName evidence="3">Predicted oxidoreductase</fullName>
    </submittedName>
</protein>
<proteinExistence type="predicted"/>
<reference evidence="4" key="1">
    <citation type="submission" date="2017-01" db="EMBL/GenBank/DDBJ databases">
        <authorList>
            <person name="Varghese N."/>
            <person name="Submissions S."/>
        </authorList>
    </citation>
    <scope>NUCLEOTIDE SEQUENCE [LARGE SCALE GENOMIC DNA]</scope>
    <source>
        <strain evidence="4">ATCC 700103</strain>
    </source>
</reference>
<feature type="domain" description="NADP-dependent oxidoreductase" evidence="2">
    <location>
        <begin position="15"/>
        <end position="310"/>
    </location>
</feature>
<dbReference type="CDD" id="cd19087">
    <property type="entry name" value="AKR_AKR12A1_B1_C1"/>
    <property type="match status" value="1"/>
</dbReference>
<evidence type="ECO:0000256" key="1">
    <source>
        <dbReference type="ARBA" id="ARBA00023002"/>
    </source>
</evidence>
<keyword evidence="4" id="KW-1185">Reference proteome</keyword>
<organism evidence="3 4">
    <name type="scientific">Halanaerobium kushneri</name>
    <dbReference type="NCBI Taxonomy" id="56779"/>
    <lineage>
        <taxon>Bacteria</taxon>
        <taxon>Bacillati</taxon>
        <taxon>Bacillota</taxon>
        <taxon>Clostridia</taxon>
        <taxon>Halanaerobiales</taxon>
        <taxon>Halanaerobiaceae</taxon>
        <taxon>Halanaerobium</taxon>
    </lineage>
</organism>
<keyword evidence="1" id="KW-0560">Oxidoreductase</keyword>
<evidence type="ECO:0000313" key="3">
    <source>
        <dbReference type="EMBL" id="SIQ93684.1"/>
    </source>
</evidence>
<dbReference type="EMBL" id="FTNC01000010">
    <property type="protein sequence ID" value="SIQ93684.1"/>
    <property type="molecule type" value="Genomic_DNA"/>
</dbReference>
<dbReference type="PANTHER" id="PTHR43364:SF4">
    <property type="entry name" value="NAD(P)-LINKED OXIDOREDUCTASE SUPERFAMILY PROTEIN"/>
    <property type="match status" value="1"/>
</dbReference>
<dbReference type="GO" id="GO:0016491">
    <property type="term" value="F:oxidoreductase activity"/>
    <property type="evidence" value="ECO:0007669"/>
    <property type="project" value="UniProtKB-KW"/>
</dbReference>
<evidence type="ECO:0000259" key="2">
    <source>
        <dbReference type="Pfam" id="PF00248"/>
    </source>
</evidence>
<dbReference type="STRING" id="56779.SAMN05421834_11067"/>
<dbReference type="InterPro" id="IPR036812">
    <property type="entry name" value="NAD(P)_OxRdtase_dom_sf"/>
</dbReference>